<accession>A0ABT5BMU3</accession>
<dbReference type="EMBL" id="JAQNDN010000028">
    <property type="protein sequence ID" value="MDC0675496.1"/>
    <property type="molecule type" value="Genomic_DNA"/>
</dbReference>
<keyword evidence="1" id="KW-0732">Signal</keyword>
<feature type="chain" id="PRO_5046782570" evidence="1">
    <location>
        <begin position="21"/>
        <end position="322"/>
    </location>
</feature>
<dbReference type="Proteomes" id="UP001217838">
    <property type="component" value="Unassembled WGS sequence"/>
</dbReference>
<evidence type="ECO:0000313" key="3">
    <source>
        <dbReference type="EMBL" id="MDC0675496.1"/>
    </source>
</evidence>
<proteinExistence type="predicted"/>
<evidence type="ECO:0000256" key="1">
    <source>
        <dbReference type="SAM" id="SignalP"/>
    </source>
</evidence>
<reference evidence="3 4" key="1">
    <citation type="submission" date="2022-11" db="EMBL/GenBank/DDBJ databases">
        <title>Minimal conservation of predation-associated metabolite biosynthetic gene clusters underscores biosynthetic potential of Myxococcota including descriptions for ten novel species: Archangium lansinium sp. nov., Myxococcus landrumus sp. nov., Nannocystis bai.</title>
        <authorList>
            <person name="Ahearne A."/>
            <person name="Stevens C."/>
            <person name="Dowd S."/>
        </authorList>
    </citation>
    <scope>NUCLEOTIDE SEQUENCE [LARGE SCALE GENOMIC DNA]</scope>
    <source>
        <strain evidence="3 4">NCELM</strain>
    </source>
</reference>
<feature type="domain" description="ADYC" evidence="2">
    <location>
        <begin position="101"/>
        <end position="291"/>
    </location>
</feature>
<protein>
    <submittedName>
        <fullName evidence="3">ADYC domain-containing protein</fullName>
    </submittedName>
</protein>
<name>A0ABT5BMU3_9BACT</name>
<dbReference type="RefSeq" id="WP_272010630.1">
    <property type="nucleotide sequence ID" value="NZ_JAQNDN010000028.1"/>
</dbReference>
<keyword evidence="4" id="KW-1185">Reference proteome</keyword>
<gene>
    <name evidence="3" type="ORF">POL58_47570</name>
</gene>
<dbReference type="Pfam" id="PF20032">
    <property type="entry name" value="ADYC"/>
    <property type="match status" value="1"/>
</dbReference>
<comment type="caution">
    <text evidence="3">The sequence shown here is derived from an EMBL/GenBank/DDBJ whole genome shotgun (WGS) entry which is preliminary data.</text>
</comment>
<evidence type="ECO:0000259" key="2">
    <source>
        <dbReference type="Pfam" id="PF20032"/>
    </source>
</evidence>
<feature type="signal peptide" evidence="1">
    <location>
        <begin position="1"/>
        <end position="20"/>
    </location>
</feature>
<organism evidence="3 4">
    <name type="scientific">Nannocystis radixulma</name>
    <dbReference type="NCBI Taxonomy" id="2995305"/>
    <lineage>
        <taxon>Bacteria</taxon>
        <taxon>Pseudomonadati</taxon>
        <taxon>Myxococcota</taxon>
        <taxon>Polyangia</taxon>
        <taxon>Nannocystales</taxon>
        <taxon>Nannocystaceae</taxon>
        <taxon>Nannocystis</taxon>
    </lineage>
</organism>
<sequence length="322" mass="34763">MLPRLALPLAAIVLLTSACAAAPADDDALEFRDTYTCGTCPPNSPRTNDFRLPELRRSGLPNAEGLYAVGLRDTNGTLYAFDAVDDEFVARDTNGANVASGGDLVGWDLVVSDGVNTIDIHIRAHDAEIDSKADNGDPISAYALAFDTDEVPVETLNLCPDFRDEPDRPTVTLIVGERYDPEGKLVIANQPDWVTLACEDEALFKMKHLNYGPNDDFDGLGAPATVAQRQATIKMITADYCGSGYSFTAQGTHVHWENHSRHVAAVGLPDDAKFEAAWTADGALCLGTPRLVEVADVELMCELPPCDAPSYPGAEWYTWDGE</sequence>
<dbReference type="PROSITE" id="PS51257">
    <property type="entry name" value="PROKAR_LIPOPROTEIN"/>
    <property type="match status" value="1"/>
</dbReference>
<dbReference type="InterPro" id="IPR045426">
    <property type="entry name" value="ADYC"/>
</dbReference>
<evidence type="ECO:0000313" key="4">
    <source>
        <dbReference type="Proteomes" id="UP001217838"/>
    </source>
</evidence>